<gene>
    <name evidence="1" type="ORF">SAMN05421806_1011206</name>
</gene>
<organism evidence="1 2">
    <name type="scientific">Streptomyces indicus</name>
    <dbReference type="NCBI Taxonomy" id="417292"/>
    <lineage>
        <taxon>Bacteria</taxon>
        <taxon>Bacillati</taxon>
        <taxon>Actinomycetota</taxon>
        <taxon>Actinomycetes</taxon>
        <taxon>Kitasatosporales</taxon>
        <taxon>Streptomycetaceae</taxon>
        <taxon>Streptomyces</taxon>
    </lineage>
</organism>
<evidence type="ECO:0000313" key="1">
    <source>
        <dbReference type="EMBL" id="SDJ60050.1"/>
    </source>
</evidence>
<dbReference type="OrthoDB" id="4978993at2"/>
<dbReference type="Proteomes" id="UP000199155">
    <property type="component" value="Unassembled WGS sequence"/>
</dbReference>
<dbReference type="AlphaFoldDB" id="A0A1G8V4F8"/>
<accession>A0A1G8V4F8</accession>
<name>A0A1G8V4F8_9ACTN</name>
<protein>
    <recommendedName>
        <fullName evidence="3">Restriction endonuclease</fullName>
    </recommendedName>
</protein>
<dbReference type="STRING" id="417292.SAMN05421806_1011206"/>
<sequence>MSAGVPVRCPVCRREHVYAPHVYPCACGTPVSPPVLRGAQPQPVTHVTWEDDWVTVRCEACGRLDQWPQPELGCGCGTLLRIPVKPATSGPAPGHAPLPLHIPLPTTAPAPRPAFHPVTIRTARDAVQAAALYLRWLGYRDIRRAEQRGASGVGLSAPGLRAQVEPTPRAMSLRDVECVWLTALNTSSVPVCFSLAGYTDDARARADGLAIPLFVLDLTGTPQPVNSPADELISTGA</sequence>
<evidence type="ECO:0008006" key="3">
    <source>
        <dbReference type="Google" id="ProtNLM"/>
    </source>
</evidence>
<evidence type="ECO:0000313" key="2">
    <source>
        <dbReference type="Proteomes" id="UP000199155"/>
    </source>
</evidence>
<reference evidence="1 2" key="1">
    <citation type="submission" date="2016-10" db="EMBL/GenBank/DDBJ databases">
        <authorList>
            <person name="de Groot N.N."/>
        </authorList>
    </citation>
    <scope>NUCLEOTIDE SEQUENCE [LARGE SCALE GENOMIC DNA]</scope>
    <source>
        <strain evidence="1 2">CGMCC 4.5727</strain>
    </source>
</reference>
<dbReference type="EMBL" id="FNFF01000001">
    <property type="protein sequence ID" value="SDJ60050.1"/>
    <property type="molecule type" value="Genomic_DNA"/>
</dbReference>
<keyword evidence="2" id="KW-1185">Reference proteome</keyword>
<dbReference type="RefSeq" id="WP_093607546.1">
    <property type="nucleotide sequence ID" value="NZ_FNFF01000001.1"/>
</dbReference>
<proteinExistence type="predicted"/>